<keyword evidence="1" id="KW-1133">Transmembrane helix</keyword>
<dbReference type="KEGG" id="nhu:H0264_21285"/>
<keyword evidence="1" id="KW-0472">Membrane</keyword>
<name>A0A7D6VPW6_9NOCA</name>
<dbReference type="EMBL" id="CP059399">
    <property type="protein sequence ID" value="QLY34570.1"/>
    <property type="molecule type" value="Genomic_DNA"/>
</dbReference>
<feature type="transmembrane region" description="Helical" evidence="1">
    <location>
        <begin position="85"/>
        <end position="103"/>
    </location>
</feature>
<accession>A0A7D6VPW6</accession>
<evidence type="ECO:0000256" key="1">
    <source>
        <dbReference type="SAM" id="Phobius"/>
    </source>
</evidence>
<reference evidence="2 3" key="1">
    <citation type="submission" date="2020-07" db="EMBL/GenBank/DDBJ databases">
        <authorList>
            <person name="Zhuang K."/>
            <person name="Ran Y."/>
        </authorList>
    </citation>
    <scope>NUCLEOTIDE SEQUENCE [LARGE SCALE GENOMIC DNA]</scope>
    <source>
        <strain evidence="2 3">WCH-YHL-001</strain>
    </source>
</reference>
<gene>
    <name evidence="2" type="ORF">H0264_21285</name>
</gene>
<proteinExistence type="predicted"/>
<organism evidence="2 3">
    <name type="scientific">Nocardia huaxiensis</name>
    <dbReference type="NCBI Taxonomy" id="2755382"/>
    <lineage>
        <taxon>Bacteria</taxon>
        <taxon>Bacillati</taxon>
        <taxon>Actinomycetota</taxon>
        <taxon>Actinomycetes</taxon>
        <taxon>Mycobacteriales</taxon>
        <taxon>Nocardiaceae</taxon>
        <taxon>Nocardia</taxon>
    </lineage>
</organism>
<protein>
    <submittedName>
        <fullName evidence="2">Uncharacterized protein</fullName>
    </submittedName>
</protein>
<feature type="transmembrane region" description="Helical" evidence="1">
    <location>
        <begin position="29"/>
        <end position="49"/>
    </location>
</feature>
<dbReference type="Proteomes" id="UP000515512">
    <property type="component" value="Chromosome"/>
</dbReference>
<sequence length="173" mass="17549">MRGAAVGVGSGAVAIFAHGLGGGNPAPDGSALALLVVACGLIGVLVASFRPRYGPLSTMGMLAAGQTIGHTALSMSPEHHHHTTSAAMLAAHLVAIPVGALLIRAAEAGLRRAITSVRRFILTLDLAPLPGVHPARRAHTGDRAPLRRLLLSSGIGRRGPPFAPATFSHLVPA</sequence>
<dbReference type="AlphaFoldDB" id="A0A7D6VPW6"/>
<evidence type="ECO:0000313" key="2">
    <source>
        <dbReference type="EMBL" id="QLY34570.1"/>
    </source>
</evidence>
<feature type="transmembrane region" description="Helical" evidence="1">
    <location>
        <begin position="56"/>
        <end position="73"/>
    </location>
</feature>
<keyword evidence="3" id="KW-1185">Reference proteome</keyword>
<evidence type="ECO:0000313" key="3">
    <source>
        <dbReference type="Proteomes" id="UP000515512"/>
    </source>
</evidence>
<keyword evidence="1" id="KW-0812">Transmembrane</keyword>